<reference evidence="2 3" key="1">
    <citation type="journal article" date="2011" name="Front. Microbiol.">
        <title>Two Strains of Crocosphaera watsonii with Highly Conserved Genomes are Distinguished by Strain-Specific Features.</title>
        <authorList>
            <person name="Bench S.R."/>
            <person name="Ilikchyan I.N."/>
            <person name="Tripp H.J."/>
            <person name="Zehr J.P."/>
        </authorList>
    </citation>
    <scope>NUCLEOTIDE SEQUENCE [LARGE SCALE GENOMIC DNA]</scope>
    <source>
        <strain evidence="2 3">WH 0003</strain>
    </source>
</reference>
<name>G5JAV4_CROWT</name>
<dbReference type="GeneID" id="88767976"/>
<organism evidence="2 3">
    <name type="scientific">Crocosphaera watsonii WH 0003</name>
    <dbReference type="NCBI Taxonomy" id="423471"/>
    <lineage>
        <taxon>Bacteria</taxon>
        <taxon>Bacillati</taxon>
        <taxon>Cyanobacteriota</taxon>
        <taxon>Cyanophyceae</taxon>
        <taxon>Oscillatoriophycideae</taxon>
        <taxon>Chroococcales</taxon>
        <taxon>Aphanothecaceae</taxon>
        <taxon>Crocosphaera</taxon>
    </lineage>
</organism>
<comment type="caution">
    <text evidence="2">The sequence shown here is derived from an EMBL/GenBank/DDBJ whole genome shotgun (WGS) entry which is preliminary data.</text>
</comment>
<protein>
    <submittedName>
        <fullName evidence="2">Uncharacterized protein</fullName>
    </submittedName>
</protein>
<evidence type="ECO:0000313" key="2">
    <source>
        <dbReference type="EMBL" id="EHJ10672.1"/>
    </source>
</evidence>
<dbReference type="AlphaFoldDB" id="G5JAV4"/>
<proteinExistence type="predicted"/>
<dbReference type="EMBL" id="AESD01000683">
    <property type="protein sequence ID" value="EHJ10672.1"/>
    <property type="molecule type" value="Genomic_DNA"/>
</dbReference>
<gene>
    <name evidence="2" type="ORF">CWATWH0003_4565</name>
</gene>
<dbReference type="RefSeq" id="WP_007312427.1">
    <property type="nucleotide sequence ID" value="NZ_AESD01000683.1"/>
</dbReference>
<sequence length="468" mass="54127">MDSSNHQPYKSKLFNFVNRQSWQWRDRLIRSAQYLRVGVEWSLQILIYPIYLMVQAGRVIPKQLRQGFTQKALPTNKNNTVTSPAKVDQPLRRVLQETERCLTQSKSQQKKRNNNNNTMPIMVQGMANEIKNHNLVLVAEDNTIIDILSEAQQKHLKKYISLETANYLYNLKQDNKVNLGLTNNFSTKGNHVLPPIRWFWKVMVWMQTGTLAMNIDLFGESSLVPIVPQNTITSLSTNSQFSQQENNIKSLQLSSYFSEKIQLLREYIKHKSNESLNIENEDPFRIEFLIYAAVDYFFNQVIPHKQLASDLPRKQLKSSIVSADNFIGETMDDPWLSGDVLEQQLSVVNIPSSFQSSPALLSQSELSSHQAKKDFKRKKRKKVSAAKKKKYLGKSLVNSPKTNNSQKSITSKSKHKIEKISSHYIETEAKTTGYVKHPLVRILEWLDSAIHWLEKLINRLSKLLRKKR</sequence>
<feature type="region of interest" description="Disordered" evidence="1">
    <location>
        <begin position="394"/>
        <end position="414"/>
    </location>
</feature>
<dbReference type="PATRIC" id="fig|423471.3.peg.4272"/>
<dbReference type="Proteomes" id="UP000003477">
    <property type="component" value="Unassembled WGS sequence"/>
</dbReference>
<evidence type="ECO:0000256" key="1">
    <source>
        <dbReference type="SAM" id="MobiDB-lite"/>
    </source>
</evidence>
<evidence type="ECO:0000313" key="3">
    <source>
        <dbReference type="Proteomes" id="UP000003477"/>
    </source>
</evidence>
<accession>G5JAV4</accession>